<organism evidence="1 2">
    <name type="scientific">Phytoactinopolyspora mesophila</name>
    <dbReference type="NCBI Taxonomy" id="2650750"/>
    <lineage>
        <taxon>Bacteria</taxon>
        <taxon>Bacillati</taxon>
        <taxon>Actinomycetota</taxon>
        <taxon>Actinomycetes</taxon>
        <taxon>Jiangellales</taxon>
        <taxon>Jiangellaceae</taxon>
        <taxon>Phytoactinopolyspora</taxon>
    </lineage>
</organism>
<proteinExistence type="predicted"/>
<dbReference type="Proteomes" id="UP000460435">
    <property type="component" value="Unassembled WGS sequence"/>
</dbReference>
<protein>
    <submittedName>
        <fullName evidence="1">DUF4192 family protein</fullName>
    </submittedName>
</protein>
<reference evidence="1 2" key="1">
    <citation type="submission" date="2019-11" db="EMBL/GenBank/DDBJ databases">
        <authorList>
            <person name="Li X.-J."/>
            <person name="Feng X.-M."/>
        </authorList>
    </citation>
    <scope>NUCLEOTIDE SEQUENCE [LARGE SCALE GENOMIC DNA]</scope>
    <source>
        <strain evidence="1 2">XMNu-373</strain>
    </source>
</reference>
<gene>
    <name evidence="1" type="ORF">F7O44_15305</name>
</gene>
<dbReference type="AlphaFoldDB" id="A0A7K3M5B9"/>
<dbReference type="RefSeq" id="WP_162451143.1">
    <property type="nucleotide sequence ID" value="NZ_WLZY01000005.1"/>
</dbReference>
<dbReference type="InterPro" id="IPR025447">
    <property type="entry name" value="DUF4192"/>
</dbReference>
<dbReference type="EMBL" id="WLZY01000005">
    <property type="protein sequence ID" value="NDL58435.1"/>
    <property type="molecule type" value="Genomic_DNA"/>
</dbReference>
<evidence type="ECO:0000313" key="1">
    <source>
        <dbReference type="EMBL" id="NDL58435.1"/>
    </source>
</evidence>
<sequence length="356" mass="39008">MTPILEPRPVRLSSPADLVGAIPSFVGFHPAESLVMVGLHGPRSRNGAALRADLPDPAFRHEFVADLVDRIAREDPDAVVAVCFTEQADSDGRLPEAGLIDQLLDQLDQRGIAWLELLLVRDGRWFSYTCFKPCCPADGTPLPDSPSSEVTELEARRALSGAAVLPDRDALAKSIAGPVALRLVALRQLFDETAARLPERMLDDGLEQVRSQALGLARGMLERFVSEGCRLDDADAVHVLLCLQDKWLRDRMIAWSVDTDLREFLAFLTALAQRAVDEHAAPICTVLATVAYQDGQGALAAVALERALRHDPEYEMALILDTLLSNHIHPREIRTMAVRARRVLEAPVTGNEQQAA</sequence>
<comment type="caution">
    <text evidence="1">The sequence shown here is derived from an EMBL/GenBank/DDBJ whole genome shotgun (WGS) entry which is preliminary data.</text>
</comment>
<name>A0A7K3M5B9_9ACTN</name>
<keyword evidence="2" id="KW-1185">Reference proteome</keyword>
<evidence type="ECO:0000313" key="2">
    <source>
        <dbReference type="Proteomes" id="UP000460435"/>
    </source>
</evidence>
<dbReference type="Pfam" id="PF13830">
    <property type="entry name" value="DUF4192"/>
    <property type="match status" value="1"/>
</dbReference>
<accession>A0A7K3M5B9</accession>